<evidence type="ECO:0000313" key="3">
    <source>
        <dbReference type="Proteomes" id="UP001198830"/>
    </source>
</evidence>
<accession>A0ABS8GZZ5</accession>
<comment type="caution">
    <text evidence="2">The sequence shown here is derived from an EMBL/GenBank/DDBJ whole genome shotgun (WGS) entry which is preliminary data.</text>
</comment>
<feature type="domain" description="BLUF" evidence="1">
    <location>
        <begin position="3"/>
        <end position="94"/>
    </location>
</feature>
<dbReference type="InterPro" id="IPR036046">
    <property type="entry name" value="Acylphosphatase-like_dom_sf"/>
</dbReference>
<evidence type="ECO:0000259" key="1">
    <source>
        <dbReference type="PROSITE" id="PS50925"/>
    </source>
</evidence>
<dbReference type="Proteomes" id="UP001198830">
    <property type="component" value="Unassembled WGS sequence"/>
</dbReference>
<dbReference type="SMART" id="SM01034">
    <property type="entry name" value="BLUF"/>
    <property type="match status" value="1"/>
</dbReference>
<dbReference type="PROSITE" id="PS50925">
    <property type="entry name" value="BLUF"/>
    <property type="match status" value="1"/>
</dbReference>
<proteinExistence type="predicted"/>
<dbReference type="Pfam" id="PF04940">
    <property type="entry name" value="BLUF"/>
    <property type="match status" value="1"/>
</dbReference>
<evidence type="ECO:0000313" key="2">
    <source>
        <dbReference type="EMBL" id="MCC4231802.1"/>
    </source>
</evidence>
<sequence length="133" mass="14667">MSLHQIMYISSATGPVSATQCAAIAKDAEDRNRVDGVTGLLLFNSKRFLQVLEGPKDAVERIYQRITRDGRHNAIVKLRDASIDAREFGEWGMAYDDPFQPASALKDKVAKLLDHAGPSTRAHFIGSAEMHRG</sequence>
<gene>
    <name evidence="2" type="ORF">LL253_03745</name>
</gene>
<dbReference type="Gene3D" id="3.30.70.100">
    <property type="match status" value="1"/>
</dbReference>
<dbReference type="EMBL" id="JAJGNP010000002">
    <property type="protein sequence ID" value="MCC4231802.1"/>
    <property type="molecule type" value="Genomic_DNA"/>
</dbReference>
<organism evidence="2 3">
    <name type="scientific">Sphingobium soli</name>
    <dbReference type="NCBI Taxonomy" id="1591116"/>
    <lineage>
        <taxon>Bacteria</taxon>
        <taxon>Pseudomonadati</taxon>
        <taxon>Pseudomonadota</taxon>
        <taxon>Alphaproteobacteria</taxon>
        <taxon>Sphingomonadales</taxon>
        <taxon>Sphingomonadaceae</taxon>
        <taxon>Sphingobium</taxon>
    </lineage>
</organism>
<dbReference type="InterPro" id="IPR007024">
    <property type="entry name" value="BLUF_domain"/>
</dbReference>
<protein>
    <submittedName>
        <fullName evidence="2">BLUF domain-containing protein</fullName>
    </submittedName>
</protein>
<dbReference type="SUPFAM" id="SSF54975">
    <property type="entry name" value="Acylphosphatase/BLUF domain-like"/>
    <property type="match status" value="1"/>
</dbReference>
<keyword evidence="3" id="KW-1185">Reference proteome</keyword>
<name>A0ABS8GZZ5_9SPHN</name>
<reference evidence="2 3" key="1">
    <citation type="submission" date="2021-10" db="EMBL/GenBank/DDBJ databases">
        <title>The diversity and Nitrogen Metabolism of Culturable Nitrate-Utilizing Bacteria Within the Oxygen Minimum Zone of the Changjiang (Yangtze River)Estuary.</title>
        <authorList>
            <person name="Zhang D."/>
            <person name="Zheng J."/>
            <person name="Liu S."/>
            <person name="He W."/>
        </authorList>
    </citation>
    <scope>NUCLEOTIDE SEQUENCE [LARGE SCALE GENOMIC DNA]</scope>
    <source>
        <strain evidence="2 3">FXH275-2</strain>
    </source>
</reference>